<keyword evidence="3" id="KW-0560">Oxidoreductase</keyword>
<evidence type="ECO:0000256" key="5">
    <source>
        <dbReference type="SAM" id="SignalP"/>
    </source>
</evidence>
<dbReference type="PANTHER" id="PTHR11709:SF394">
    <property type="entry name" value="FI03373P-RELATED"/>
    <property type="match status" value="1"/>
</dbReference>
<dbReference type="InterPro" id="IPR008972">
    <property type="entry name" value="Cupredoxin"/>
</dbReference>
<dbReference type="InterPro" id="IPR001117">
    <property type="entry name" value="Cu-oxidase_2nd"/>
</dbReference>
<dbReference type="EMBL" id="JAIXMP010000013">
    <property type="protein sequence ID" value="KAI9263212.1"/>
    <property type="molecule type" value="Genomic_DNA"/>
</dbReference>
<accession>A0AAD5K9S0</accession>
<keyword evidence="4" id="KW-0186">Copper</keyword>
<dbReference type="PROSITE" id="PS00080">
    <property type="entry name" value="MULTICOPPER_OXIDASE2"/>
    <property type="match status" value="1"/>
</dbReference>
<dbReference type="Proteomes" id="UP001209540">
    <property type="component" value="Unassembled WGS sequence"/>
</dbReference>
<name>A0AAD5K9S0_9FUNG</name>
<dbReference type="PANTHER" id="PTHR11709">
    <property type="entry name" value="MULTI-COPPER OXIDASE"/>
    <property type="match status" value="1"/>
</dbReference>
<evidence type="ECO:0000256" key="2">
    <source>
        <dbReference type="ARBA" id="ARBA00022723"/>
    </source>
</evidence>
<keyword evidence="2" id="KW-0479">Metal-binding</keyword>
<evidence type="ECO:0000256" key="4">
    <source>
        <dbReference type="ARBA" id="ARBA00023008"/>
    </source>
</evidence>
<dbReference type="AlphaFoldDB" id="A0AAD5K9S0"/>
<reference evidence="9" key="2">
    <citation type="submission" date="2023-02" db="EMBL/GenBank/DDBJ databases">
        <authorList>
            <consortium name="DOE Joint Genome Institute"/>
            <person name="Mondo S.J."/>
            <person name="Chang Y."/>
            <person name="Wang Y."/>
            <person name="Ahrendt S."/>
            <person name="Andreopoulos W."/>
            <person name="Barry K."/>
            <person name="Beard J."/>
            <person name="Benny G.L."/>
            <person name="Blankenship S."/>
            <person name="Bonito G."/>
            <person name="Cuomo C."/>
            <person name="Desiro A."/>
            <person name="Gervers K.A."/>
            <person name="Hundley H."/>
            <person name="Kuo A."/>
            <person name="LaButti K."/>
            <person name="Lang B.F."/>
            <person name="Lipzen A."/>
            <person name="O'Donnell K."/>
            <person name="Pangilinan J."/>
            <person name="Reynolds N."/>
            <person name="Sandor L."/>
            <person name="Smith M.W."/>
            <person name="Tsang A."/>
            <person name="Grigoriev I.V."/>
            <person name="Stajich J.E."/>
            <person name="Spatafora J.W."/>
        </authorList>
    </citation>
    <scope>NUCLEOTIDE SEQUENCE</scope>
    <source>
        <strain evidence="9">RSA 2281</strain>
    </source>
</reference>
<feature type="domain" description="Plastocyanin-like" evidence="7">
    <location>
        <begin position="476"/>
        <end position="612"/>
    </location>
</feature>
<feature type="chain" id="PRO_5042229985" evidence="5">
    <location>
        <begin position="21"/>
        <end position="620"/>
    </location>
</feature>
<dbReference type="Gene3D" id="2.60.40.420">
    <property type="entry name" value="Cupredoxins - blue copper proteins"/>
    <property type="match status" value="3"/>
</dbReference>
<proteinExistence type="inferred from homology"/>
<dbReference type="Pfam" id="PF07732">
    <property type="entry name" value="Cu-oxidase_3"/>
    <property type="match status" value="2"/>
</dbReference>
<evidence type="ECO:0000256" key="1">
    <source>
        <dbReference type="ARBA" id="ARBA00010609"/>
    </source>
</evidence>
<keyword evidence="10" id="KW-1185">Reference proteome</keyword>
<comment type="similarity">
    <text evidence="1">Belongs to the multicopper oxidase family.</text>
</comment>
<dbReference type="CDD" id="cd04206">
    <property type="entry name" value="CuRO_1_LCC_like"/>
    <property type="match status" value="1"/>
</dbReference>
<comment type="caution">
    <text evidence="9">The sequence shown here is derived from an EMBL/GenBank/DDBJ whole genome shotgun (WGS) entry which is preliminary data.</text>
</comment>
<dbReference type="InterPro" id="IPR011706">
    <property type="entry name" value="Cu-oxidase_C"/>
</dbReference>
<dbReference type="SUPFAM" id="SSF49503">
    <property type="entry name" value="Cupredoxins"/>
    <property type="match status" value="3"/>
</dbReference>
<dbReference type="PROSITE" id="PS00079">
    <property type="entry name" value="MULTICOPPER_OXIDASE1"/>
    <property type="match status" value="1"/>
</dbReference>
<dbReference type="Pfam" id="PF00394">
    <property type="entry name" value="Cu-oxidase"/>
    <property type="match status" value="1"/>
</dbReference>
<evidence type="ECO:0000256" key="3">
    <source>
        <dbReference type="ARBA" id="ARBA00023002"/>
    </source>
</evidence>
<evidence type="ECO:0000259" key="8">
    <source>
        <dbReference type="Pfam" id="PF07732"/>
    </source>
</evidence>
<dbReference type="InterPro" id="IPR002355">
    <property type="entry name" value="Cu_oxidase_Cu_BS"/>
</dbReference>
<evidence type="ECO:0000259" key="7">
    <source>
        <dbReference type="Pfam" id="PF07731"/>
    </source>
</evidence>
<protein>
    <submittedName>
        <fullName evidence="9">Cupredoxin</fullName>
    </submittedName>
</protein>
<dbReference type="InterPro" id="IPR033138">
    <property type="entry name" value="Cu_oxidase_CS"/>
</dbReference>
<dbReference type="Pfam" id="PF07731">
    <property type="entry name" value="Cu-oxidase_2"/>
    <property type="match status" value="1"/>
</dbReference>
<feature type="signal peptide" evidence="5">
    <location>
        <begin position="1"/>
        <end position="20"/>
    </location>
</feature>
<keyword evidence="5" id="KW-0732">Signal</keyword>
<feature type="domain" description="Plastocyanin-like" evidence="8">
    <location>
        <begin position="54"/>
        <end position="85"/>
    </location>
</feature>
<evidence type="ECO:0000259" key="6">
    <source>
        <dbReference type="Pfam" id="PF00394"/>
    </source>
</evidence>
<dbReference type="GO" id="GO:0016491">
    <property type="term" value="F:oxidoreductase activity"/>
    <property type="evidence" value="ECO:0007669"/>
    <property type="project" value="UniProtKB-KW"/>
</dbReference>
<gene>
    <name evidence="9" type="ORF">BDA99DRAFT_509592</name>
</gene>
<dbReference type="GO" id="GO:0005507">
    <property type="term" value="F:copper ion binding"/>
    <property type="evidence" value="ECO:0007669"/>
    <property type="project" value="InterPro"/>
</dbReference>
<dbReference type="InterPro" id="IPR045087">
    <property type="entry name" value="Cu-oxidase_fam"/>
</dbReference>
<feature type="domain" description="Plastocyanin-like" evidence="6">
    <location>
        <begin position="202"/>
        <end position="363"/>
    </location>
</feature>
<dbReference type="InterPro" id="IPR011707">
    <property type="entry name" value="Cu-oxidase-like_N"/>
</dbReference>
<evidence type="ECO:0000313" key="9">
    <source>
        <dbReference type="EMBL" id="KAI9263212.1"/>
    </source>
</evidence>
<reference evidence="9" key="1">
    <citation type="journal article" date="2022" name="IScience">
        <title>Evolution of zygomycete secretomes and the origins of terrestrial fungal ecologies.</title>
        <authorList>
            <person name="Chang Y."/>
            <person name="Wang Y."/>
            <person name="Mondo S."/>
            <person name="Ahrendt S."/>
            <person name="Andreopoulos W."/>
            <person name="Barry K."/>
            <person name="Beard J."/>
            <person name="Benny G.L."/>
            <person name="Blankenship S."/>
            <person name="Bonito G."/>
            <person name="Cuomo C."/>
            <person name="Desiro A."/>
            <person name="Gervers K.A."/>
            <person name="Hundley H."/>
            <person name="Kuo A."/>
            <person name="LaButti K."/>
            <person name="Lang B.F."/>
            <person name="Lipzen A."/>
            <person name="O'Donnell K."/>
            <person name="Pangilinan J."/>
            <person name="Reynolds N."/>
            <person name="Sandor L."/>
            <person name="Smith M.E."/>
            <person name="Tsang A."/>
            <person name="Grigoriev I.V."/>
            <person name="Stajich J.E."/>
            <person name="Spatafora J.W."/>
        </authorList>
    </citation>
    <scope>NUCLEOTIDE SEQUENCE</scope>
    <source>
        <strain evidence="9">RSA 2281</strain>
    </source>
</reference>
<sequence length="620" mass="70642">MLRSFLFTLITSFVIVLAHAGNIHHNDKHSMTHFFELNITREFHDPDCSGYTGPKLLINGQMPGPPIQVTKGDHVRMLVRNMLPAKSIKFTKSSAMGGSSNEITIHVHGIRQFGSPESDGVPYLTQDPIQAGESYLYEFQVIDQAGTYFYHAHVGLVSESVFGEFVVYESEKARPDAYLSNQNHLHHHGHGLIAGPYHYDDERTILLSEWWHETAEELGTYLLGPSFAGIPAPSSILINGRTIYQPNNVTQTKEKDYCQGYSVIEVDPIKRYRLRVIGGNIYETISFAINDHPLTVIEVDGTLVKPYTVPYLEVSPGQRFSVLLEPCSDEHQKEKEYAINTIRDWLNPQDNPSSNGLAVLRYTTHQNKISNINEDQNNIINKKEQEVTTFYVPENRFKFPGQSKLYWYWNNLEPVDDYNNKILEQEASRTIVLEATAARLPSKEVRWFINNVTFVDPNKTILTEPDRPLPDYSKLTKNGYDPELGTYPLKYNEVVDIVLQSTRPANQACNIHPWHTHGHSFYEIAYGDGLYNEEKDGSLRNVPHPFLRDVVPVYPSPELDLEVASLASNDSIYCGWSKIRLIADNPGIWAMHCHNTPHMIMGMMIALEEAPEELKKLKHY</sequence>
<dbReference type="CDD" id="cd04205">
    <property type="entry name" value="CuRO_2_LCC_like"/>
    <property type="match status" value="1"/>
</dbReference>
<feature type="domain" description="Plastocyanin-like" evidence="8">
    <location>
        <begin position="100"/>
        <end position="170"/>
    </location>
</feature>
<organism evidence="9 10">
    <name type="scientific">Phascolomyces articulosus</name>
    <dbReference type="NCBI Taxonomy" id="60185"/>
    <lineage>
        <taxon>Eukaryota</taxon>
        <taxon>Fungi</taxon>
        <taxon>Fungi incertae sedis</taxon>
        <taxon>Mucoromycota</taxon>
        <taxon>Mucoromycotina</taxon>
        <taxon>Mucoromycetes</taxon>
        <taxon>Mucorales</taxon>
        <taxon>Lichtheimiaceae</taxon>
        <taxon>Phascolomyces</taxon>
    </lineage>
</organism>
<evidence type="ECO:0000313" key="10">
    <source>
        <dbReference type="Proteomes" id="UP001209540"/>
    </source>
</evidence>